<feature type="coiled-coil region" evidence="6">
    <location>
        <begin position="78"/>
        <end position="145"/>
    </location>
</feature>
<organism evidence="10">
    <name type="scientific">Culicoides sonorensis</name>
    <name type="common">Biting midge</name>
    <dbReference type="NCBI Taxonomy" id="179676"/>
    <lineage>
        <taxon>Eukaryota</taxon>
        <taxon>Metazoa</taxon>
        <taxon>Ecdysozoa</taxon>
        <taxon>Arthropoda</taxon>
        <taxon>Hexapoda</taxon>
        <taxon>Insecta</taxon>
        <taxon>Pterygota</taxon>
        <taxon>Neoptera</taxon>
        <taxon>Endopterygota</taxon>
        <taxon>Diptera</taxon>
        <taxon>Nematocera</taxon>
        <taxon>Chironomoidea</taxon>
        <taxon>Ceratopogonidae</taxon>
        <taxon>Ceratopogoninae</taxon>
        <taxon>Culicoides</taxon>
        <taxon>Monoculicoides</taxon>
    </lineage>
</organism>
<evidence type="ECO:0000256" key="4">
    <source>
        <dbReference type="ARBA" id="ARBA00023242"/>
    </source>
</evidence>
<dbReference type="PIRSF" id="PIRSF026991">
    <property type="entry name" value="Mnd1"/>
    <property type="match status" value="1"/>
</dbReference>
<protein>
    <recommendedName>
        <fullName evidence="5">Meiotic nuclear division protein 1 homolog</fullName>
    </recommendedName>
</protein>
<sequence length="204" mass="23967">MSKRKLTAEDKKTALLDYFHETREVFQLKELEKMAPRATGIPQQAIKDILQKLMDDGLVDTCKVGSSVLYWSYPSRSKDEKLVKLGKLQNQLMELDEQIEKCKDELKTRNEENEDPEAGNIQNKIDELKVKHTALLQELGDYEENDGCENWKKMRDDTKSLHEAANRWTDNVFCIKSWCKKKFNIEESRLDKQFRIPGDFDYIE</sequence>
<dbReference type="OMA" id="CQANKVA"/>
<evidence type="ECO:0000256" key="6">
    <source>
        <dbReference type="SAM" id="Coils"/>
    </source>
</evidence>
<name>A0A336M582_CULSO</name>
<dbReference type="EMBL" id="UFQT01000450">
    <property type="protein sequence ID" value="SSX24511.1"/>
    <property type="molecule type" value="Genomic_DNA"/>
</dbReference>
<evidence type="ECO:0000313" key="10">
    <source>
        <dbReference type="EMBL" id="SSX24511.1"/>
    </source>
</evidence>
<reference evidence="9" key="1">
    <citation type="submission" date="2018-04" db="EMBL/GenBank/DDBJ databases">
        <authorList>
            <person name="Go L.Y."/>
            <person name="Mitchell J.A."/>
        </authorList>
    </citation>
    <scope>NUCLEOTIDE SEQUENCE</scope>
    <source>
        <tissue evidence="9">Whole organism</tissue>
    </source>
</reference>
<dbReference type="Pfam" id="PF03962">
    <property type="entry name" value="Mnd1"/>
    <property type="match status" value="1"/>
</dbReference>
<dbReference type="Pfam" id="PF18517">
    <property type="entry name" value="LZ3wCH"/>
    <property type="match status" value="1"/>
</dbReference>
<evidence type="ECO:0000313" key="9">
    <source>
        <dbReference type="EMBL" id="SSX04146.1"/>
    </source>
</evidence>
<gene>
    <name evidence="10" type="primary">CSON010868</name>
</gene>
<dbReference type="InterPro" id="IPR005647">
    <property type="entry name" value="Mnd1"/>
</dbReference>
<evidence type="ECO:0000256" key="1">
    <source>
        <dbReference type="ARBA" id="ARBA00004123"/>
    </source>
</evidence>
<evidence type="ECO:0000259" key="7">
    <source>
        <dbReference type="Pfam" id="PF03962"/>
    </source>
</evidence>
<dbReference type="AlphaFoldDB" id="A0A336M582"/>
<feature type="domain" description="Mnd1 HTH" evidence="7">
    <location>
        <begin position="15"/>
        <end position="74"/>
    </location>
</feature>
<proteinExistence type="inferred from homology"/>
<evidence type="ECO:0000259" key="8">
    <source>
        <dbReference type="Pfam" id="PF18517"/>
    </source>
</evidence>
<evidence type="ECO:0000256" key="2">
    <source>
        <dbReference type="ARBA" id="ARBA00005981"/>
    </source>
</evidence>
<dbReference type="VEuPathDB" id="VectorBase:CSON010868"/>
<keyword evidence="3 6" id="KW-0175">Coiled coil</keyword>
<dbReference type="InterPro" id="IPR040453">
    <property type="entry name" value="Mnd1_HTH"/>
</dbReference>
<comment type="subcellular location">
    <subcellularLocation>
        <location evidence="1 5">Nucleus</location>
    </subcellularLocation>
</comment>
<dbReference type="InterPro" id="IPR040661">
    <property type="entry name" value="LZ3wCH"/>
</dbReference>
<feature type="domain" description="Leucine zipper with capping helix" evidence="8">
    <location>
        <begin position="152"/>
        <end position="203"/>
    </location>
</feature>
<dbReference type="GO" id="GO:0007131">
    <property type="term" value="P:reciprocal meiotic recombination"/>
    <property type="evidence" value="ECO:0007669"/>
    <property type="project" value="InterPro"/>
</dbReference>
<reference evidence="10" key="2">
    <citation type="submission" date="2018-07" db="EMBL/GenBank/DDBJ databases">
        <authorList>
            <person name="Quirk P.G."/>
            <person name="Krulwich T.A."/>
        </authorList>
    </citation>
    <scope>NUCLEOTIDE SEQUENCE</scope>
</reference>
<comment type="function">
    <text evidence="5">Required for proper homologous chromosome pairing and efficient cross-over and intragenic recombination during meiosis.</text>
</comment>
<dbReference type="GO" id="GO:0005634">
    <property type="term" value="C:nucleus"/>
    <property type="evidence" value="ECO:0007669"/>
    <property type="project" value="UniProtKB-SubCell"/>
</dbReference>
<dbReference type="EMBL" id="UFQS01000450">
    <property type="protein sequence ID" value="SSX04146.1"/>
    <property type="molecule type" value="Genomic_DNA"/>
</dbReference>
<dbReference type="GO" id="GO:0003690">
    <property type="term" value="F:double-stranded DNA binding"/>
    <property type="evidence" value="ECO:0007669"/>
    <property type="project" value="InterPro"/>
</dbReference>
<accession>A0A336M582</accession>
<comment type="similarity">
    <text evidence="2 5">Belongs to the MND1 family.</text>
</comment>
<evidence type="ECO:0000256" key="3">
    <source>
        <dbReference type="ARBA" id="ARBA00023054"/>
    </source>
</evidence>
<keyword evidence="4 5" id="KW-0539">Nucleus</keyword>
<evidence type="ECO:0000256" key="5">
    <source>
        <dbReference type="PIRNR" id="PIRNR026991"/>
    </source>
</evidence>